<keyword evidence="8 10" id="KW-1133">Transmembrane helix</keyword>
<dbReference type="Proteomes" id="UP000305517">
    <property type="component" value="Unassembled WGS sequence"/>
</dbReference>
<feature type="transmembrane region" description="Helical" evidence="10">
    <location>
        <begin position="225"/>
        <end position="242"/>
    </location>
</feature>
<comment type="subcellular location">
    <subcellularLocation>
        <location evidence="2">Cell membrane</location>
        <topology evidence="2">Multi-pass membrane protein</topology>
    </subcellularLocation>
</comment>
<evidence type="ECO:0000256" key="6">
    <source>
        <dbReference type="ARBA" id="ARBA00022475"/>
    </source>
</evidence>
<keyword evidence="5" id="KW-0813">Transport</keyword>
<dbReference type="GO" id="GO:0005886">
    <property type="term" value="C:plasma membrane"/>
    <property type="evidence" value="ECO:0007669"/>
    <property type="project" value="UniProtKB-SubCell"/>
</dbReference>
<evidence type="ECO:0000256" key="3">
    <source>
        <dbReference type="ARBA" id="ARBA00006669"/>
    </source>
</evidence>
<feature type="transmembrane region" description="Helical" evidence="10">
    <location>
        <begin position="201"/>
        <end position="219"/>
    </location>
</feature>
<dbReference type="OrthoDB" id="9791248at2"/>
<dbReference type="GO" id="GO:0034257">
    <property type="term" value="F:nicotinamide riboside transmembrane transporter activity"/>
    <property type="evidence" value="ECO:0007669"/>
    <property type="project" value="InterPro"/>
</dbReference>
<comment type="function">
    <text evidence="1">Required for nicotinamide riboside transport across the inner membrane.</text>
</comment>
<dbReference type="Pfam" id="PF04973">
    <property type="entry name" value="NMN_transporter"/>
    <property type="match status" value="1"/>
</dbReference>
<sequence length="265" mass="29560">MFGRCGAARFAQAGRHSPAHHLAISPTKVASESLALTAPRVGCPLRPPFRFSVLSWYDLLTAVAGTGPLEWAAFATGLACVVLAAVGTIWNFPVAIVSCAFYVVVFHRAQLYSDRNLQFVFIAMSVYGWYEWLRGGKAHTALVVTHSTAREWLWLTLAGACYTGGFGYYLAHHTDAALPFLDSLTTAISLMAQYLMTRKRLENWLLWILVDIIYVPMYWVKSLHATSGLYLLYLGIAAFGYWEWRRLMRQAQAAPAFDTATPPTR</sequence>
<organism evidence="11 12">
    <name type="scientific">Hymenobacter jeollabukensis</name>
    <dbReference type="NCBI Taxonomy" id="2025313"/>
    <lineage>
        <taxon>Bacteria</taxon>
        <taxon>Pseudomonadati</taxon>
        <taxon>Bacteroidota</taxon>
        <taxon>Cytophagia</taxon>
        <taxon>Cytophagales</taxon>
        <taxon>Hymenobacteraceae</taxon>
        <taxon>Hymenobacter</taxon>
    </lineage>
</organism>
<dbReference type="EMBL" id="VAJM01000009">
    <property type="protein sequence ID" value="TLM90590.1"/>
    <property type="molecule type" value="Genomic_DNA"/>
</dbReference>
<evidence type="ECO:0000256" key="9">
    <source>
        <dbReference type="ARBA" id="ARBA00023136"/>
    </source>
</evidence>
<evidence type="ECO:0000256" key="4">
    <source>
        <dbReference type="ARBA" id="ARBA00017522"/>
    </source>
</evidence>
<reference evidence="11 12" key="1">
    <citation type="submission" date="2019-05" db="EMBL/GenBank/DDBJ databases">
        <title>Hymenobacter edaphi sp. nov., isolated from abandoned arsenic-contaminated farmland soil.</title>
        <authorList>
            <person name="Nie L."/>
        </authorList>
    </citation>
    <scope>NUCLEOTIDE SEQUENCE [LARGE SCALE GENOMIC DNA]</scope>
    <source>
        <strain evidence="11 12">1-3-3-8</strain>
    </source>
</reference>
<feature type="transmembrane region" description="Helical" evidence="10">
    <location>
        <begin position="116"/>
        <end position="132"/>
    </location>
</feature>
<evidence type="ECO:0000256" key="2">
    <source>
        <dbReference type="ARBA" id="ARBA00004651"/>
    </source>
</evidence>
<keyword evidence="6" id="KW-1003">Cell membrane</keyword>
<keyword evidence="9 10" id="KW-0472">Membrane</keyword>
<evidence type="ECO:0000256" key="5">
    <source>
        <dbReference type="ARBA" id="ARBA00022448"/>
    </source>
</evidence>
<keyword evidence="7 10" id="KW-0812">Transmembrane</keyword>
<evidence type="ECO:0000256" key="8">
    <source>
        <dbReference type="ARBA" id="ARBA00022989"/>
    </source>
</evidence>
<comment type="caution">
    <text evidence="11">The sequence shown here is derived from an EMBL/GenBank/DDBJ whole genome shotgun (WGS) entry which is preliminary data.</text>
</comment>
<dbReference type="AlphaFoldDB" id="A0A5R8WN96"/>
<feature type="transmembrane region" description="Helical" evidence="10">
    <location>
        <begin position="71"/>
        <end position="104"/>
    </location>
</feature>
<evidence type="ECO:0000256" key="1">
    <source>
        <dbReference type="ARBA" id="ARBA00002672"/>
    </source>
</evidence>
<dbReference type="PANTHER" id="PTHR36122:SF2">
    <property type="entry name" value="NICOTINAMIDE RIBOSIDE TRANSPORTER PNUC"/>
    <property type="match status" value="1"/>
</dbReference>
<evidence type="ECO:0000256" key="7">
    <source>
        <dbReference type="ARBA" id="ARBA00022692"/>
    </source>
</evidence>
<comment type="similarity">
    <text evidence="3">Belongs to the nicotinamide ribonucleoside (NR) uptake permease (TC 4.B.1) family.</text>
</comment>
<protein>
    <recommendedName>
        <fullName evidence="4">Nicotinamide riboside transporter PnuC</fullName>
    </recommendedName>
</protein>
<evidence type="ECO:0000256" key="10">
    <source>
        <dbReference type="SAM" id="Phobius"/>
    </source>
</evidence>
<evidence type="ECO:0000313" key="12">
    <source>
        <dbReference type="Proteomes" id="UP000305517"/>
    </source>
</evidence>
<feature type="transmembrane region" description="Helical" evidence="10">
    <location>
        <begin position="152"/>
        <end position="171"/>
    </location>
</feature>
<proteinExistence type="inferred from homology"/>
<evidence type="ECO:0000313" key="11">
    <source>
        <dbReference type="EMBL" id="TLM90590.1"/>
    </source>
</evidence>
<name>A0A5R8WN96_9BACT</name>
<dbReference type="PANTHER" id="PTHR36122">
    <property type="entry name" value="NICOTINAMIDE RIBOSIDE TRANSPORTER PNUC"/>
    <property type="match status" value="1"/>
</dbReference>
<gene>
    <name evidence="11" type="ORF">FDY95_17910</name>
</gene>
<accession>A0A5R8WN96</accession>
<dbReference type="NCBIfam" id="TIGR01528">
    <property type="entry name" value="NMN_trans_PnuC"/>
    <property type="match status" value="1"/>
</dbReference>
<keyword evidence="12" id="KW-1185">Reference proteome</keyword>
<dbReference type="InterPro" id="IPR006419">
    <property type="entry name" value="NMN_transpt_PnuC"/>
</dbReference>